<organism evidence="1 2">
    <name type="scientific">Cirrhinus mrigala</name>
    <name type="common">Mrigala</name>
    <dbReference type="NCBI Taxonomy" id="683832"/>
    <lineage>
        <taxon>Eukaryota</taxon>
        <taxon>Metazoa</taxon>
        <taxon>Chordata</taxon>
        <taxon>Craniata</taxon>
        <taxon>Vertebrata</taxon>
        <taxon>Euteleostomi</taxon>
        <taxon>Actinopterygii</taxon>
        <taxon>Neopterygii</taxon>
        <taxon>Teleostei</taxon>
        <taxon>Ostariophysi</taxon>
        <taxon>Cypriniformes</taxon>
        <taxon>Cyprinidae</taxon>
        <taxon>Labeoninae</taxon>
        <taxon>Labeonini</taxon>
        <taxon>Cirrhinus</taxon>
    </lineage>
</organism>
<evidence type="ECO:0000313" key="1">
    <source>
        <dbReference type="EMBL" id="KAL0180826.1"/>
    </source>
</evidence>
<evidence type="ECO:0000313" key="2">
    <source>
        <dbReference type="Proteomes" id="UP001529510"/>
    </source>
</evidence>
<dbReference type="Proteomes" id="UP001529510">
    <property type="component" value="Unassembled WGS sequence"/>
</dbReference>
<name>A0ABD0Q7I8_CIRMR</name>
<comment type="caution">
    <text evidence="1">The sequence shown here is derived from an EMBL/GenBank/DDBJ whole genome shotgun (WGS) entry which is preliminary data.</text>
</comment>
<reference evidence="1 2" key="1">
    <citation type="submission" date="2024-05" db="EMBL/GenBank/DDBJ databases">
        <title>Genome sequencing and assembly of Indian major carp, Cirrhinus mrigala (Hamilton, 1822).</title>
        <authorList>
            <person name="Mohindra V."/>
            <person name="Chowdhury L.M."/>
            <person name="Lal K."/>
            <person name="Jena J.K."/>
        </authorList>
    </citation>
    <scope>NUCLEOTIDE SEQUENCE [LARGE SCALE GENOMIC DNA]</scope>
    <source>
        <strain evidence="1">CM1030</strain>
        <tissue evidence="1">Blood</tissue>
    </source>
</reference>
<proteinExistence type="predicted"/>
<dbReference type="AlphaFoldDB" id="A0ABD0Q7I8"/>
<accession>A0ABD0Q7I8</accession>
<gene>
    <name evidence="1" type="ORF">M9458_023232</name>
</gene>
<protein>
    <submittedName>
        <fullName evidence="1">Uncharacterized protein</fullName>
    </submittedName>
</protein>
<feature type="non-terminal residue" evidence="1">
    <location>
        <position position="55"/>
    </location>
</feature>
<keyword evidence="2" id="KW-1185">Reference proteome</keyword>
<feature type="non-terminal residue" evidence="1">
    <location>
        <position position="1"/>
    </location>
</feature>
<sequence length="55" mass="5956">LTRAKFSGCRSCLCRRVTTITVAFNTTAVMENTAMRRDSVMNPARGRGTFASGPS</sequence>
<dbReference type="EMBL" id="JAMKFB020000011">
    <property type="protein sequence ID" value="KAL0180826.1"/>
    <property type="molecule type" value="Genomic_DNA"/>
</dbReference>